<comment type="caution">
    <text evidence="2">The sequence shown here is derived from an EMBL/GenBank/DDBJ whole genome shotgun (WGS) entry which is preliminary data.</text>
</comment>
<keyword evidence="1" id="KW-1133">Transmembrane helix</keyword>
<evidence type="ECO:0000313" key="2">
    <source>
        <dbReference type="EMBL" id="GMF21669.1"/>
    </source>
</evidence>
<keyword evidence="1" id="KW-0472">Membrane</keyword>
<reference evidence="2" key="1">
    <citation type="submission" date="2023-04" db="EMBL/GenBank/DDBJ databases">
        <title>Phytophthora lilii NBRC 32176.</title>
        <authorList>
            <person name="Ichikawa N."/>
            <person name="Sato H."/>
            <person name="Tonouchi N."/>
        </authorList>
    </citation>
    <scope>NUCLEOTIDE SEQUENCE</scope>
    <source>
        <strain evidence="2">NBRC 32176</strain>
    </source>
</reference>
<sequence length="180" mass="20772">MNSKVRHTFIVSQAEFSLESASSSRVPTSISVEHQHHQHKKYYWLILLTVKPNDTVNWVMKTENFDNGSFWLMVDPSTSMIWASVAWLLLVAIGYASAFVKLFIRRKRALLIRQESRIESMKNKLHRDILREAEGESKNRITAFFAQAILLFVKDDSHAMKLTVRTVRIPPNGGQLRCLT</sequence>
<dbReference type="EMBL" id="BSXW01000415">
    <property type="protein sequence ID" value="GMF21669.1"/>
    <property type="molecule type" value="Genomic_DNA"/>
</dbReference>
<evidence type="ECO:0000313" key="3">
    <source>
        <dbReference type="Proteomes" id="UP001165083"/>
    </source>
</evidence>
<feature type="transmembrane region" description="Helical" evidence="1">
    <location>
        <begin position="80"/>
        <end position="104"/>
    </location>
</feature>
<name>A0A9W6TXQ6_9STRA</name>
<organism evidence="2 3">
    <name type="scientific">Phytophthora lilii</name>
    <dbReference type="NCBI Taxonomy" id="2077276"/>
    <lineage>
        <taxon>Eukaryota</taxon>
        <taxon>Sar</taxon>
        <taxon>Stramenopiles</taxon>
        <taxon>Oomycota</taxon>
        <taxon>Peronosporomycetes</taxon>
        <taxon>Peronosporales</taxon>
        <taxon>Peronosporaceae</taxon>
        <taxon>Phytophthora</taxon>
    </lineage>
</organism>
<evidence type="ECO:0000256" key="1">
    <source>
        <dbReference type="SAM" id="Phobius"/>
    </source>
</evidence>
<keyword evidence="3" id="KW-1185">Reference proteome</keyword>
<dbReference type="OrthoDB" id="125766at2759"/>
<gene>
    <name evidence="2" type="ORF">Plil01_000857000</name>
</gene>
<keyword evidence="1" id="KW-0812">Transmembrane</keyword>
<protein>
    <submittedName>
        <fullName evidence="2">Unnamed protein product</fullName>
    </submittedName>
</protein>
<accession>A0A9W6TXQ6</accession>
<proteinExistence type="predicted"/>
<dbReference type="Proteomes" id="UP001165083">
    <property type="component" value="Unassembled WGS sequence"/>
</dbReference>
<dbReference type="AlphaFoldDB" id="A0A9W6TXQ6"/>